<dbReference type="Proteomes" id="UP000237000">
    <property type="component" value="Unassembled WGS sequence"/>
</dbReference>
<feature type="transmembrane region" description="Helical" evidence="1">
    <location>
        <begin position="7"/>
        <end position="35"/>
    </location>
</feature>
<comment type="caution">
    <text evidence="2">The sequence shown here is derived from an EMBL/GenBank/DDBJ whole genome shotgun (WGS) entry which is preliminary data.</text>
</comment>
<sequence>MIPNSDLLLLAFLHGTFVVALLLLAISVAFIALLLAFSLGLFSIAAVDLLDSSPIILWRFESAKADLQLGSVLVLCALLDRLVSIALALKPYFQRLVSQFKSNVLRLRDYIDALKLT</sequence>
<dbReference type="AlphaFoldDB" id="A0A2P5G1N3"/>
<dbReference type="EMBL" id="JXTC01000001">
    <property type="protein sequence ID" value="POO03963.1"/>
    <property type="molecule type" value="Genomic_DNA"/>
</dbReference>
<keyword evidence="1" id="KW-0812">Transmembrane</keyword>
<keyword evidence="1" id="KW-0472">Membrane</keyword>
<proteinExistence type="predicted"/>
<evidence type="ECO:0000313" key="2">
    <source>
        <dbReference type="EMBL" id="POO03963.1"/>
    </source>
</evidence>
<name>A0A2P5G1N3_TREOI</name>
<accession>A0A2P5G1N3</accession>
<evidence type="ECO:0000313" key="3">
    <source>
        <dbReference type="Proteomes" id="UP000237000"/>
    </source>
</evidence>
<dbReference type="InParanoid" id="A0A2P5G1N3"/>
<gene>
    <name evidence="2" type="ORF">TorRG33x02_002670</name>
</gene>
<evidence type="ECO:0008006" key="4">
    <source>
        <dbReference type="Google" id="ProtNLM"/>
    </source>
</evidence>
<keyword evidence="3" id="KW-1185">Reference proteome</keyword>
<reference evidence="3" key="1">
    <citation type="submission" date="2016-06" db="EMBL/GenBank/DDBJ databases">
        <title>Parallel loss of symbiosis genes in relatives of nitrogen-fixing non-legume Parasponia.</title>
        <authorList>
            <person name="Van Velzen R."/>
            <person name="Holmer R."/>
            <person name="Bu F."/>
            <person name="Rutten L."/>
            <person name="Van Zeijl A."/>
            <person name="Liu W."/>
            <person name="Santuari L."/>
            <person name="Cao Q."/>
            <person name="Sharma T."/>
            <person name="Shen D."/>
            <person name="Roswanjaya Y."/>
            <person name="Wardhani T."/>
            <person name="Kalhor M.S."/>
            <person name="Jansen J."/>
            <person name="Van den Hoogen J."/>
            <person name="Gungor B."/>
            <person name="Hartog M."/>
            <person name="Hontelez J."/>
            <person name="Verver J."/>
            <person name="Yang W.-C."/>
            <person name="Schijlen E."/>
            <person name="Repin R."/>
            <person name="Schilthuizen M."/>
            <person name="Schranz E."/>
            <person name="Heidstra R."/>
            <person name="Miyata K."/>
            <person name="Fedorova E."/>
            <person name="Kohlen W."/>
            <person name="Bisseling T."/>
            <person name="Smit S."/>
            <person name="Geurts R."/>
        </authorList>
    </citation>
    <scope>NUCLEOTIDE SEQUENCE [LARGE SCALE GENOMIC DNA]</scope>
    <source>
        <strain evidence="3">cv. RG33-2</strain>
    </source>
</reference>
<protein>
    <recommendedName>
        <fullName evidence="4">Transmembrane protein</fullName>
    </recommendedName>
</protein>
<organism evidence="2 3">
    <name type="scientific">Trema orientale</name>
    <name type="common">Charcoal tree</name>
    <name type="synonym">Celtis orientalis</name>
    <dbReference type="NCBI Taxonomy" id="63057"/>
    <lineage>
        <taxon>Eukaryota</taxon>
        <taxon>Viridiplantae</taxon>
        <taxon>Streptophyta</taxon>
        <taxon>Embryophyta</taxon>
        <taxon>Tracheophyta</taxon>
        <taxon>Spermatophyta</taxon>
        <taxon>Magnoliopsida</taxon>
        <taxon>eudicotyledons</taxon>
        <taxon>Gunneridae</taxon>
        <taxon>Pentapetalae</taxon>
        <taxon>rosids</taxon>
        <taxon>fabids</taxon>
        <taxon>Rosales</taxon>
        <taxon>Cannabaceae</taxon>
        <taxon>Trema</taxon>
    </lineage>
</organism>
<dbReference type="OrthoDB" id="1165073at2759"/>
<keyword evidence="1" id="KW-1133">Transmembrane helix</keyword>
<evidence type="ECO:0000256" key="1">
    <source>
        <dbReference type="SAM" id="Phobius"/>
    </source>
</evidence>